<comment type="caution">
    <text evidence="2">The sequence shown here is derived from an EMBL/GenBank/DDBJ whole genome shotgun (WGS) entry which is preliminary data.</text>
</comment>
<dbReference type="GO" id="GO:0016740">
    <property type="term" value="F:transferase activity"/>
    <property type="evidence" value="ECO:0007669"/>
    <property type="project" value="UniProtKB-KW"/>
</dbReference>
<feature type="domain" description="DUF6815" evidence="1">
    <location>
        <begin position="689"/>
        <end position="794"/>
    </location>
</feature>
<dbReference type="EMBL" id="CAMXCT010003460">
    <property type="protein sequence ID" value="CAI4004629.1"/>
    <property type="molecule type" value="Genomic_DNA"/>
</dbReference>
<proteinExistence type="predicted"/>
<dbReference type="EMBL" id="CAMXCT030003460">
    <property type="protein sequence ID" value="CAL4791941.1"/>
    <property type="molecule type" value="Genomic_DNA"/>
</dbReference>
<dbReference type="OrthoDB" id="412595at2759"/>
<keyword evidence="4" id="KW-0808">Transferase</keyword>
<evidence type="ECO:0000259" key="1">
    <source>
        <dbReference type="Pfam" id="PF20668"/>
    </source>
</evidence>
<protein>
    <submittedName>
        <fullName evidence="4">E3 ubiquitin-protein ligase HACE1 (HECT domai n and ankyrin repeat-containing E3 ubiquitin-protein ligase 1) (HECT-type E3 ubiquitin transferase HACE1)</fullName>
    </submittedName>
</protein>
<evidence type="ECO:0000313" key="5">
    <source>
        <dbReference type="Proteomes" id="UP001152797"/>
    </source>
</evidence>
<dbReference type="AlphaFoldDB" id="A0A9P1G8A3"/>
<evidence type="ECO:0000313" key="2">
    <source>
        <dbReference type="EMBL" id="CAI4004629.1"/>
    </source>
</evidence>
<evidence type="ECO:0000313" key="4">
    <source>
        <dbReference type="EMBL" id="CAL4791941.1"/>
    </source>
</evidence>
<reference evidence="2" key="1">
    <citation type="submission" date="2022-10" db="EMBL/GenBank/DDBJ databases">
        <authorList>
            <person name="Chen Y."/>
            <person name="Dougan E. K."/>
            <person name="Chan C."/>
            <person name="Rhodes N."/>
            <person name="Thang M."/>
        </authorList>
    </citation>
    <scope>NUCLEOTIDE SEQUENCE</scope>
</reference>
<name>A0A9P1G8A3_9DINO</name>
<dbReference type="NCBIfam" id="NF033816">
    <property type="entry name" value="Cj0069_fam"/>
    <property type="match status" value="2"/>
</dbReference>
<dbReference type="Proteomes" id="UP001152797">
    <property type="component" value="Unassembled WGS sequence"/>
</dbReference>
<keyword evidence="5" id="KW-1185">Reference proteome</keyword>
<dbReference type="EMBL" id="CAMXCT020003460">
    <property type="protein sequence ID" value="CAL1158004.1"/>
    <property type="molecule type" value="Genomic_DNA"/>
</dbReference>
<gene>
    <name evidence="2" type="ORF">C1SCF055_LOCUS30405</name>
</gene>
<reference evidence="3" key="2">
    <citation type="submission" date="2024-04" db="EMBL/GenBank/DDBJ databases">
        <authorList>
            <person name="Chen Y."/>
            <person name="Shah S."/>
            <person name="Dougan E. K."/>
            <person name="Thang M."/>
            <person name="Chan C."/>
        </authorList>
    </citation>
    <scope>NUCLEOTIDE SEQUENCE [LARGE SCALE GENOMIC DNA]</scope>
</reference>
<accession>A0A9P1G8A3</accession>
<evidence type="ECO:0000313" key="3">
    <source>
        <dbReference type="EMBL" id="CAL1158004.1"/>
    </source>
</evidence>
<organism evidence="2">
    <name type="scientific">Cladocopium goreaui</name>
    <dbReference type="NCBI Taxonomy" id="2562237"/>
    <lineage>
        <taxon>Eukaryota</taxon>
        <taxon>Sar</taxon>
        <taxon>Alveolata</taxon>
        <taxon>Dinophyceae</taxon>
        <taxon>Suessiales</taxon>
        <taxon>Symbiodiniaceae</taxon>
        <taxon>Cladocopium</taxon>
    </lineage>
</organism>
<dbReference type="SUPFAM" id="SSF56059">
    <property type="entry name" value="Glutathione synthetase ATP-binding domain-like"/>
    <property type="match status" value="2"/>
</dbReference>
<feature type="domain" description="DUF6815" evidence="1">
    <location>
        <begin position="281"/>
        <end position="386"/>
    </location>
</feature>
<dbReference type="InterPro" id="IPR049212">
    <property type="entry name" value="DUF6815"/>
</dbReference>
<sequence>MACPGPVDCSGLTVIAKDYKGLLDQPAAPKFKGALCQIFVRSQPYGGSDKSNNGHRYDTIPMANGMINAGMSCQLIHYVHEEHDKFFEVCKNFDFIIVRCNPGQIKADGGDQNKFDDGMRGIRKLGIQVWPSPDVMEKMGAKDALCKVATMNIGLEDTLAYYSPEEFAAGFKKTMAFQPRVIKQNRGSSGEGIWIIKLKEGNYCASYGERSCEDGEKLLLMEANDNHEEEHTVGEFIEFCVNGRTSKSGEWTSKGVGKYLEGGKEAGGQLVDQRFCPRIVEGELRYNLVGDALVGIIHKKPKEGGISAVGGTGSVYTYYGPEEPLFAALTNNFLKKDLQHVMPALGLADEPLPLWWTTDFINSSPPGTKPEDEKWIVGEFNCSCVGISRCLAAYCKDDTPTAGWDDITEEDKAEAKRYGDLMGEKDYKGLLDQPAAPKFKGALCQIFVRSQPYGGSDKSNNGHRYDTIPMANGMINAGMSCQLIHYVHEEHDKFFEVCKNFDFIIVRCNPGQIKADGGDQNKFDDGMRGIRKLGIQVWPSPDVMEKMGAKDALCKVATMNIGLEDTLAYYSPEEFAAGFKKTMAFQPRVIKQNRGSSGEGIWIIKLKEGNYCASYGERSCEDGEKLLLMEANDNHEEEHTVGEFIEFCVNGRTSKSGEWTSKGVGKYLEGGKEAGGQLVDQRFCPRIVEGELRYNLVGDALVGIIHKKPKEGGISAVGGTGSVYTYYGPEEPLFAALTNNFLKKDLQHVMPALGLADEPLPLWWTTDFINSSPPGTKPEDEKWIVGEFNCSCVGISRCLAAYCKDDTPTAGWDDITEEDKAEAKRYGDLMGEKALGILSKK</sequence>
<dbReference type="Pfam" id="PF20668">
    <property type="entry name" value="DUF6815"/>
    <property type="match status" value="2"/>
</dbReference>